<dbReference type="RefSeq" id="WP_203708489.1">
    <property type="nucleotide sequence ID" value="NZ_BAAALU010000007.1"/>
</dbReference>
<dbReference type="EMBL" id="BONC01000121">
    <property type="protein sequence ID" value="GIF61676.1"/>
    <property type="molecule type" value="Genomic_DNA"/>
</dbReference>
<keyword evidence="3" id="KW-1185">Reference proteome</keyword>
<feature type="domain" description="Inhibitor I9" evidence="1">
    <location>
        <begin position="252"/>
        <end position="292"/>
    </location>
</feature>
<organism evidence="2 3">
    <name type="scientific">Asanoa iriomotensis</name>
    <dbReference type="NCBI Taxonomy" id="234613"/>
    <lineage>
        <taxon>Bacteria</taxon>
        <taxon>Bacillati</taxon>
        <taxon>Actinomycetota</taxon>
        <taxon>Actinomycetes</taxon>
        <taxon>Micromonosporales</taxon>
        <taxon>Micromonosporaceae</taxon>
        <taxon>Asanoa</taxon>
    </lineage>
</organism>
<sequence>MTDWSDPTVYVPYLVAIEQNDGEVRVHPAHFVTLTPDFVFVRGPAGRFENLPTRSVRSIRVTVQDLPADYDLLRADYPNAYQPWHLYDPGYVRRPSMTLAAKVRRLGRPPAHVIAKARELGYALADTADTPEHEPEPVPDSLAARRARRATSHDYLVFVKPGISDPYQILSRQRIGSHSLYRIDSWGFGATLSGLEIEALSEDPDIERFERDDDRLAPHFRTQPEDRVDGEYLVAVRRSGDPLTVAARAGVSPSHVFDTISTFSAALTDVQVQALRRDPDVVCIEDNAVVTLDD</sequence>
<evidence type="ECO:0000313" key="3">
    <source>
        <dbReference type="Proteomes" id="UP000624325"/>
    </source>
</evidence>
<protein>
    <recommendedName>
        <fullName evidence="1">Inhibitor I9 domain-containing protein</fullName>
    </recommendedName>
</protein>
<accession>A0ABQ4CGR9</accession>
<evidence type="ECO:0000259" key="1">
    <source>
        <dbReference type="Pfam" id="PF05922"/>
    </source>
</evidence>
<dbReference type="SUPFAM" id="SSF54897">
    <property type="entry name" value="Protease propeptides/inhibitors"/>
    <property type="match status" value="1"/>
</dbReference>
<dbReference type="Pfam" id="PF05922">
    <property type="entry name" value="Inhibitor_I9"/>
    <property type="match status" value="1"/>
</dbReference>
<proteinExistence type="predicted"/>
<evidence type="ECO:0000313" key="2">
    <source>
        <dbReference type="EMBL" id="GIF61676.1"/>
    </source>
</evidence>
<name>A0ABQ4CGR9_9ACTN</name>
<dbReference type="InterPro" id="IPR010259">
    <property type="entry name" value="S8pro/Inhibitor_I9"/>
</dbReference>
<dbReference type="Proteomes" id="UP000624325">
    <property type="component" value="Unassembled WGS sequence"/>
</dbReference>
<dbReference type="InterPro" id="IPR037045">
    <property type="entry name" value="S8pro/Inhibitor_I9_sf"/>
</dbReference>
<comment type="caution">
    <text evidence="2">The sequence shown here is derived from an EMBL/GenBank/DDBJ whole genome shotgun (WGS) entry which is preliminary data.</text>
</comment>
<gene>
    <name evidence="2" type="ORF">Air01nite_77710</name>
</gene>
<reference evidence="2 3" key="1">
    <citation type="submission" date="2021-01" db="EMBL/GenBank/DDBJ databases">
        <title>Whole genome shotgun sequence of Asanoa iriomotensis NBRC 100142.</title>
        <authorList>
            <person name="Komaki H."/>
            <person name="Tamura T."/>
        </authorList>
    </citation>
    <scope>NUCLEOTIDE SEQUENCE [LARGE SCALE GENOMIC DNA]</scope>
    <source>
        <strain evidence="2 3">NBRC 100142</strain>
    </source>
</reference>
<dbReference type="Gene3D" id="3.30.70.80">
    <property type="entry name" value="Peptidase S8 propeptide/proteinase inhibitor I9"/>
    <property type="match status" value="1"/>
</dbReference>